<dbReference type="InterPro" id="IPR005794">
    <property type="entry name" value="Fmt"/>
</dbReference>
<dbReference type="InterPro" id="IPR044135">
    <property type="entry name" value="Met-tRNA-FMT_C"/>
</dbReference>
<dbReference type="AlphaFoldDB" id="A0A7W7ZQG4"/>
<dbReference type="SUPFAM" id="SSF50486">
    <property type="entry name" value="FMT C-terminal domain-like"/>
    <property type="match status" value="1"/>
</dbReference>
<dbReference type="EC" id="2.1.2.9" evidence="2 5"/>
<dbReference type="GO" id="GO:0004479">
    <property type="term" value="F:methionyl-tRNA formyltransferase activity"/>
    <property type="evidence" value="ECO:0007669"/>
    <property type="project" value="UniProtKB-UniRule"/>
</dbReference>
<comment type="function">
    <text evidence="5">Attaches a formyl group to the free amino group of methionyl-tRNA(fMet). The formyl group appears to play a dual role in the initiator identity of N-formylmethionyl-tRNA by promoting its recognition by IF2 and preventing the misappropriation of this tRNA by the elongation apparatus.</text>
</comment>
<dbReference type="GO" id="GO:0005829">
    <property type="term" value="C:cytosol"/>
    <property type="evidence" value="ECO:0007669"/>
    <property type="project" value="TreeGrafter"/>
</dbReference>
<dbReference type="RefSeq" id="WP_184256023.1">
    <property type="nucleotide sequence ID" value="NZ_JACHIO010000010.1"/>
</dbReference>
<dbReference type="InterPro" id="IPR002376">
    <property type="entry name" value="Formyl_transf_N"/>
</dbReference>
<dbReference type="PANTHER" id="PTHR11138:SF5">
    <property type="entry name" value="METHIONYL-TRNA FORMYLTRANSFERASE, MITOCHONDRIAL"/>
    <property type="match status" value="1"/>
</dbReference>
<comment type="catalytic activity">
    <reaction evidence="5">
        <text>L-methionyl-tRNA(fMet) + (6R)-10-formyltetrahydrofolate = N-formyl-L-methionyl-tRNA(fMet) + (6S)-5,6,7,8-tetrahydrofolate + H(+)</text>
        <dbReference type="Rhea" id="RHEA:24380"/>
        <dbReference type="Rhea" id="RHEA-COMP:9952"/>
        <dbReference type="Rhea" id="RHEA-COMP:9953"/>
        <dbReference type="ChEBI" id="CHEBI:15378"/>
        <dbReference type="ChEBI" id="CHEBI:57453"/>
        <dbReference type="ChEBI" id="CHEBI:78530"/>
        <dbReference type="ChEBI" id="CHEBI:78844"/>
        <dbReference type="ChEBI" id="CHEBI:195366"/>
        <dbReference type="EC" id="2.1.2.9"/>
    </reaction>
</comment>
<evidence type="ECO:0000256" key="3">
    <source>
        <dbReference type="ARBA" id="ARBA00022679"/>
    </source>
</evidence>
<evidence type="ECO:0000256" key="1">
    <source>
        <dbReference type="ARBA" id="ARBA00010699"/>
    </source>
</evidence>
<evidence type="ECO:0000259" key="6">
    <source>
        <dbReference type="Pfam" id="PF00551"/>
    </source>
</evidence>
<dbReference type="Pfam" id="PF02911">
    <property type="entry name" value="Formyl_trans_C"/>
    <property type="match status" value="1"/>
</dbReference>
<feature type="domain" description="Formyl transferase N-terminal" evidence="6">
    <location>
        <begin position="1"/>
        <end position="180"/>
    </location>
</feature>
<dbReference type="PANTHER" id="PTHR11138">
    <property type="entry name" value="METHIONYL-TRNA FORMYLTRANSFERASE"/>
    <property type="match status" value="1"/>
</dbReference>
<keyword evidence="4 5" id="KW-0648">Protein biosynthesis</keyword>
<accession>A0A7W7ZQG4</accession>
<dbReference type="HAMAP" id="MF_00182">
    <property type="entry name" value="Formyl_trans"/>
    <property type="match status" value="1"/>
</dbReference>
<dbReference type="InterPro" id="IPR011034">
    <property type="entry name" value="Formyl_transferase-like_C_sf"/>
</dbReference>
<gene>
    <name evidence="5" type="primary">fmt</name>
    <name evidence="8" type="ORF">HDF15_002608</name>
</gene>
<dbReference type="Proteomes" id="UP000584867">
    <property type="component" value="Unassembled WGS sequence"/>
</dbReference>
<comment type="caution">
    <text evidence="8">The sequence shown here is derived from an EMBL/GenBank/DDBJ whole genome shotgun (WGS) entry which is preliminary data.</text>
</comment>
<evidence type="ECO:0000256" key="5">
    <source>
        <dbReference type="HAMAP-Rule" id="MF_00182"/>
    </source>
</evidence>
<proteinExistence type="inferred from homology"/>
<dbReference type="Gene3D" id="3.40.50.12230">
    <property type="match status" value="1"/>
</dbReference>
<dbReference type="InterPro" id="IPR041711">
    <property type="entry name" value="Met-tRNA-FMT_N"/>
</dbReference>
<feature type="binding site" evidence="5">
    <location>
        <begin position="110"/>
        <end position="113"/>
    </location>
    <ligand>
        <name>(6S)-5,6,7,8-tetrahydrofolate</name>
        <dbReference type="ChEBI" id="CHEBI:57453"/>
    </ligand>
</feature>
<evidence type="ECO:0000259" key="7">
    <source>
        <dbReference type="Pfam" id="PF02911"/>
    </source>
</evidence>
<evidence type="ECO:0000256" key="4">
    <source>
        <dbReference type="ARBA" id="ARBA00022917"/>
    </source>
</evidence>
<dbReference type="NCBIfam" id="TIGR00460">
    <property type="entry name" value="fmt"/>
    <property type="match status" value="1"/>
</dbReference>
<dbReference type="EMBL" id="JACHIO010000010">
    <property type="protein sequence ID" value="MBB5064254.1"/>
    <property type="molecule type" value="Genomic_DNA"/>
</dbReference>
<name>A0A7W7ZQG4_9BACT</name>
<sequence length="311" mass="34161">MKLVFCGTPEFAVPTLRAVLDAGHEVALVLTQPDRPAGRKMELQVPPVKRLALQRGLRVLQPERIKSDQELRGTLEGIQPDAILVVAYGRIIPNWMLELPRFGNINLHGSLLPKYRGAAPIQWAVAKGETETGVTTMRLDAGLDTGDMLLEKRVPIGPDTTAVELFAQLSHVGVEVVLQTLDGLAKGTLAGRPQNHDEATLAPLLTREDGKLDLAHRTAQEAYNRWRGFYPWPGAHATLHGKRFLVHRMHPSSADLKLVPGELDWSTGELLVGAAEGTLLVLDEVQLEGKPRLAGINFVRDFQLHAGERLD</sequence>
<dbReference type="CDD" id="cd08704">
    <property type="entry name" value="Met_tRNA_FMT_C"/>
    <property type="match status" value="1"/>
</dbReference>
<organism evidence="8 9">
    <name type="scientific">Granulicella mallensis</name>
    <dbReference type="NCBI Taxonomy" id="940614"/>
    <lineage>
        <taxon>Bacteria</taxon>
        <taxon>Pseudomonadati</taxon>
        <taxon>Acidobacteriota</taxon>
        <taxon>Terriglobia</taxon>
        <taxon>Terriglobales</taxon>
        <taxon>Acidobacteriaceae</taxon>
        <taxon>Granulicella</taxon>
    </lineage>
</organism>
<dbReference type="SUPFAM" id="SSF53328">
    <property type="entry name" value="Formyltransferase"/>
    <property type="match status" value="1"/>
</dbReference>
<dbReference type="InterPro" id="IPR005793">
    <property type="entry name" value="Formyl_trans_C"/>
</dbReference>
<comment type="similarity">
    <text evidence="1 5">Belongs to the Fmt family.</text>
</comment>
<evidence type="ECO:0000256" key="2">
    <source>
        <dbReference type="ARBA" id="ARBA00012261"/>
    </source>
</evidence>
<evidence type="ECO:0000313" key="9">
    <source>
        <dbReference type="Proteomes" id="UP000584867"/>
    </source>
</evidence>
<evidence type="ECO:0000313" key="8">
    <source>
        <dbReference type="EMBL" id="MBB5064254.1"/>
    </source>
</evidence>
<keyword evidence="3 5" id="KW-0808">Transferase</keyword>
<feature type="domain" description="Formyl transferase C-terminal" evidence="7">
    <location>
        <begin position="205"/>
        <end position="301"/>
    </location>
</feature>
<dbReference type="InterPro" id="IPR036477">
    <property type="entry name" value="Formyl_transf_N_sf"/>
</dbReference>
<dbReference type="Pfam" id="PF00551">
    <property type="entry name" value="Formyl_trans_N"/>
    <property type="match status" value="1"/>
</dbReference>
<reference evidence="8 9" key="1">
    <citation type="submission" date="2020-08" db="EMBL/GenBank/DDBJ databases">
        <title>Genomic Encyclopedia of Type Strains, Phase IV (KMG-V): Genome sequencing to study the core and pangenomes of soil and plant-associated prokaryotes.</title>
        <authorList>
            <person name="Whitman W."/>
        </authorList>
    </citation>
    <scope>NUCLEOTIDE SEQUENCE [LARGE SCALE GENOMIC DNA]</scope>
    <source>
        <strain evidence="8 9">X5P3</strain>
    </source>
</reference>
<dbReference type="CDD" id="cd08646">
    <property type="entry name" value="FMT_core_Met-tRNA-FMT_N"/>
    <property type="match status" value="1"/>
</dbReference>
<protein>
    <recommendedName>
        <fullName evidence="2 5">Methionyl-tRNA formyltransferase</fullName>
        <ecNumber evidence="2 5">2.1.2.9</ecNumber>
    </recommendedName>
</protein>